<dbReference type="Proteomes" id="UP001597533">
    <property type="component" value="Unassembled WGS sequence"/>
</dbReference>
<accession>A0ABW5WU32</accession>
<proteinExistence type="predicted"/>
<evidence type="ECO:0000313" key="1">
    <source>
        <dbReference type="EMBL" id="MFD2824798.1"/>
    </source>
</evidence>
<keyword evidence="2" id="KW-1185">Reference proteome</keyword>
<name>A0ABW5WU32_9FLAO</name>
<protein>
    <submittedName>
        <fullName evidence="1">Uncharacterized protein</fullName>
    </submittedName>
</protein>
<comment type="caution">
    <text evidence="1">The sequence shown here is derived from an EMBL/GenBank/DDBJ whole genome shotgun (WGS) entry which is preliminary data.</text>
</comment>
<evidence type="ECO:0000313" key="2">
    <source>
        <dbReference type="Proteomes" id="UP001597533"/>
    </source>
</evidence>
<organism evidence="1 2">
    <name type="scientific">Lacinutrix iliipiscaria</name>
    <dbReference type="NCBI Taxonomy" id="1230532"/>
    <lineage>
        <taxon>Bacteria</taxon>
        <taxon>Pseudomonadati</taxon>
        <taxon>Bacteroidota</taxon>
        <taxon>Flavobacteriia</taxon>
        <taxon>Flavobacteriales</taxon>
        <taxon>Flavobacteriaceae</taxon>
        <taxon>Lacinutrix</taxon>
    </lineage>
</organism>
<sequence length="212" mass="24723">MANDLRDISLDEIYDFIENGVPGEETSDTMEYMLLMEKVRGMMLRIDKYASKDAIVNHLMKVDKYSRYFATKLYNQAVEYFYCDTTISKAAWRNVYAEQMEKVVSFAIGAMKDTSDASKVAKMIFEMGKLRQLDQPDLEDFPEGLFDRPFKLYTMDPEKVGIPKADRREVAAFIDRLTDLTELEKDILKREAGELPFKAFLEPYEDPRHNEE</sequence>
<dbReference type="EMBL" id="JBHUOV010000017">
    <property type="protein sequence ID" value="MFD2824798.1"/>
    <property type="molecule type" value="Genomic_DNA"/>
</dbReference>
<gene>
    <name evidence="1" type="ORF">ACFS5M_14035</name>
</gene>
<reference evidence="2" key="1">
    <citation type="journal article" date="2019" name="Int. J. Syst. Evol. Microbiol.">
        <title>The Global Catalogue of Microorganisms (GCM) 10K type strain sequencing project: providing services to taxonomists for standard genome sequencing and annotation.</title>
        <authorList>
            <consortium name="The Broad Institute Genomics Platform"/>
            <consortium name="The Broad Institute Genome Sequencing Center for Infectious Disease"/>
            <person name="Wu L."/>
            <person name="Ma J."/>
        </authorList>
    </citation>
    <scope>NUCLEOTIDE SEQUENCE [LARGE SCALE GENOMIC DNA]</scope>
    <source>
        <strain evidence="2">KCTC 32141</strain>
    </source>
</reference>
<dbReference type="RefSeq" id="WP_183490136.1">
    <property type="nucleotide sequence ID" value="NZ_JBHUOV010000017.1"/>
</dbReference>